<keyword evidence="9" id="KW-1185">Reference proteome</keyword>
<keyword evidence="5 6" id="KW-0472">Membrane</keyword>
<gene>
    <name evidence="8" type="ORF">BSTOLATCC_MIC34824</name>
</gene>
<evidence type="ECO:0000259" key="7">
    <source>
        <dbReference type="PROSITE" id="PS51837"/>
    </source>
</evidence>
<feature type="domain" description="LITAF" evidence="7">
    <location>
        <begin position="38"/>
        <end position="122"/>
    </location>
</feature>
<name>A0AAU9JE07_9CILI</name>
<evidence type="ECO:0000313" key="9">
    <source>
        <dbReference type="Proteomes" id="UP001162131"/>
    </source>
</evidence>
<evidence type="ECO:0000256" key="6">
    <source>
        <dbReference type="SAM" id="Phobius"/>
    </source>
</evidence>
<keyword evidence="4" id="KW-0862">Zinc</keyword>
<proteinExistence type="inferred from homology"/>
<dbReference type="PANTHER" id="PTHR23292:SF6">
    <property type="entry name" value="FI16602P1-RELATED"/>
    <property type="match status" value="1"/>
</dbReference>
<evidence type="ECO:0000256" key="5">
    <source>
        <dbReference type="ARBA" id="ARBA00023136"/>
    </source>
</evidence>
<dbReference type="Proteomes" id="UP001162131">
    <property type="component" value="Unassembled WGS sequence"/>
</dbReference>
<reference evidence="8" key="1">
    <citation type="submission" date="2021-09" db="EMBL/GenBank/DDBJ databases">
        <authorList>
            <consortium name="AG Swart"/>
            <person name="Singh M."/>
            <person name="Singh A."/>
            <person name="Seah K."/>
            <person name="Emmerich C."/>
        </authorList>
    </citation>
    <scope>NUCLEOTIDE SEQUENCE</scope>
    <source>
        <strain evidence="8">ATCC30299</strain>
    </source>
</reference>
<dbReference type="SMART" id="SM00714">
    <property type="entry name" value="LITAF"/>
    <property type="match status" value="1"/>
</dbReference>
<evidence type="ECO:0000256" key="2">
    <source>
        <dbReference type="ARBA" id="ARBA00005975"/>
    </source>
</evidence>
<evidence type="ECO:0000313" key="8">
    <source>
        <dbReference type="EMBL" id="CAG9323788.1"/>
    </source>
</evidence>
<keyword evidence="3" id="KW-0479">Metal-binding</keyword>
<dbReference type="GO" id="GO:0016020">
    <property type="term" value="C:membrane"/>
    <property type="evidence" value="ECO:0007669"/>
    <property type="project" value="UniProtKB-SubCell"/>
</dbReference>
<organism evidence="8 9">
    <name type="scientific">Blepharisma stoltei</name>
    <dbReference type="NCBI Taxonomy" id="1481888"/>
    <lineage>
        <taxon>Eukaryota</taxon>
        <taxon>Sar</taxon>
        <taxon>Alveolata</taxon>
        <taxon>Ciliophora</taxon>
        <taxon>Postciliodesmatophora</taxon>
        <taxon>Heterotrichea</taxon>
        <taxon>Heterotrichida</taxon>
        <taxon>Blepharismidae</taxon>
        <taxon>Blepharisma</taxon>
    </lineage>
</organism>
<evidence type="ECO:0000256" key="3">
    <source>
        <dbReference type="ARBA" id="ARBA00022723"/>
    </source>
</evidence>
<dbReference type="InterPro" id="IPR037519">
    <property type="entry name" value="LITAF_fam"/>
</dbReference>
<dbReference type="PANTHER" id="PTHR23292">
    <property type="entry name" value="LIPOPOLYSACCHARIDE-INDUCED TUMOR NECROSIS FACTOR-ALPHA FACTOR"/>
    <property type="match status" value="1"/>
</dbReference>
<keyword evidence="6" id="KW-1133">Transmembrane helix</keyword>
<evidence type="ECO:0000256" key="4">
    <source>
        <dbReference type="ARBA" id="ARBA00022833"/>
    </source>
</evidence>
<dbReference type="Pfam" id="PF10601">
    <property type="entry name" value="zf-LITAF-like"/>
    <property type="match status" value="1"/>
</dbReference>
<sequence length="123" mass="13578">MSKSEPNSPLLRESVQIALDGRASSNYSHLSPKKEFLPATIYIGNYPKEWSFHPETIICPFCHNKVVTELVYKRGTMSLLGCCGLLSIGCIPCCILPLIMKSCKDGYHLCPKCSRTVAVVSVL</sequence>
<dbReference type="EMBL" id="CAJZBQ010000035">
    <property type="protein sequence ID" value="CAG9323788.1"/>
    <property type="molecule type" value="Genomic_DNA"/>
</dbReference>
<dbReference type="InterPro" id="IPR006629">
    <property type="entry name" value="LITAF"/>
</dbReference>
<dbReference type="GO" id="GO:0008270">
    <property type="term" value="F:zinc ion binding"/>
    <property type="evidence" value="ECO:0007669"/>
    <property type="project" value="TreeGrafter"/>
</dbReference>
<comment type="similarity">
    <text evidence="2">Belongs to the CDIP1/LITAF family.</text>
</comment>
<dbReference type="AlphaFoldDB" id="A0AAU9JE07"/>
<keyword evidence="6" id="KW-0812">Transmembrane</keyword>
<feature type="transmembrane region" description="Helical" evidence="6">
    <location>
        <begin position="77"/>
        <end position="99"/>
    </location>
</feature>
<protein>
    <recommendedName>
        <fullName evidence="7">LITAF domain-containing protein</fullName>
    </recommendedName>
</protein>
<accession>A0AAU9JE07</accession>
<dbReference type="PROSITE" id="PS51837">
    <property type="entry name" value="LITAF"/>
    <property type="match status" value="1"/>
</dbReference>
<comment type="caution">
    <text evidence="8">The sequence shown here is derived from an EMBL/GenBank/DDBJ whole genome shotgun (WGS) entry which is preliminary data.</text>
</comment>
<evidence type="ECO:0000256" key="1">
    <source>
        <dbReference type="ARBA" id="ARBA00004170"/>
    </source>
</evidence>
<comment type="subcellular location">
    <subcellularLocation>
        <location evidence="1">Membrane</location>
        <topology evidence="1">Peripheral membrane protein</topology>
    </subcellularLocation>
</comment>